<gene>
    <name evidence="1" type="ORF">E2C01_101536</name>
</gene>
<protein>
    <submittedName>
        <fullName evidence="1">Uncharacterized protein</fullName>
    </submittedName>
</protein>
<reference evidence="1 2" key="1">
    <citation type="submission" date="2019-05" db="EMBL/GenBank/DDBJ databases">
        <title>Another draft genome of Portunus trituberculatus and its Hox gene families provides insights of decapod evolution.</title>
        <authorList>
            <person name="Jeong J.-H."/>
            <person name="Song I."/>
            <person name="Kim S."/>
            <person name="Choi T."/>
            <person name="Kim D."/>
            <person name="Ryu S."/>
            <person name="Kim W."/>
        </authorList>
    </citation>
    <scope>NUCLEOTIDE SEQUENCE [LARGE SCALE GENOMIC DNA]</scope>
    <source>
        <tissue evidence="1">Muscle</tissue>
    </source>
</reference>
<accession>A0A5B7K5Y0</accession>
<organism evidence="1 2">
    <name type="scientific">Portunus trituberculatus</name>
    <name type="common">Swimming crab</name>
    <name type="synonym">Neptunus trituberculatus</name>
    <dbReference type="NCBI Taxonomy" id="210409"/>
    <lineage>
        <taxon>Eukaryota</taxon>
        <taxon>Metazoa</taxon>
        <taxon>Ecdysozoa</taxon>
        <taxon>Arthropoda</taxon>
        <taxon>Crustacea</taxon>
        <taxon>Multicrustacea</taxon>
        <taxon>Malacostraca</taxon>
        <taxon>Eumalacostraca</taxon>
        <taxon>Eucarida</taxon>
        <taxon>Decapoda</taxon>
        <taxon>Pleocyemata</taxon>
        <taxon>Brachyura</taxon>
        <taxon>Eubrachyura</taxon>
        <taxon>Portunoidea</taxon>
        <taxon>Portunidae</taxon>
        <taxon>Portuninae</taxon>
        <taxon>Portunus</taxon>
    </lineage>
</organism>
<dbReference type="Proteomes" id="UP000324222">
    <property type="component" value="Unassembled WGS sequence"/>
</dbReference>
<keyword evidence="2" id="KW-1185">Reference proteome</keyword>
<sequence length="70" mass="8007">MPDSENVESLKVNGAVVTGKEEMRRTIKEFWEEIGGVGEVFDVGEGRVTLERKDADELNERISRGRWRNV</sequence>
<name>A0A5B7K5Y0_PORTR</name>
<proteinExistence type="predicted"/>
<dbReference type="AlphaFoldDB" id="A0A5B7K5Y0"/>
<comment type="caution">
    <text evidence="1">The sequence shown here is derived from an EMBL/GenBank/DDBJ whole genome shotgun (WGS) entry which is preliminary data.</text>
</comment>
<evidence type="ECO:0000313" key="1">
    <source>
        <dbReference type="EMBL" id="MPD05772.1"/>
    </source>
</evidence>
<dbReference type="EMBL" id="VSRR010147730">
    <property type="protein sequence ID" value="MPD05772.1"/>
    <property type="molecule type" value="Genomic_DNA"/>
</dbReference>
<evidence type="ECO:0000313" key="2">
    <source>
        <dbReference type="Proteomes" id="UP000324222"/>
    </source>
</evidence>